<name>A0A6J4KCA1_9BACT</name>
<dbReference type="EMBL" id="CADCTU010000174">
    <property type="protein sequence ID" value="CAA9300997.1"/>
    <property type="molecule type" value="Genomic_DNA"/>
</dbReference>
<feature type="non-terminal residue" evidence="3">
    <location>
        <position position="43"/>
    </location>
</feature>
<gene>
    <name evidence="3" type="ORF">AVDCRST_MAG11-826</name>
</gene>
<keyword evidence="2" id="KW-0732">Signal</keyword>
<organism evidence="3">
    <name type="scientific">uncultured Gemmatimonadaceae bacterium</name>
    <dbReference type="NCBI Taxonomy" id="246130"/>
    <lineage>
        <taxon>Bacteria</taxon>
        <taxon>Pseudomonadati</taxon>
        <taxon>Gemmatimonadota</taxon>
        <taxon>Gemmatimonadia</taxon>
        <taxon>Gemmatimonadales</taxon>
        <taxon>Gemmatimonadaceae</taxon>
        <taxon>environmental samples</taxon>
    </lineage>
</organism>
<feature type="signal peptide" evidence="2">
    <location>
        <begin position="1"/>
        <end position="17"/>
    </location>
</feature>
<evidence type="ECO:0000256" key="2">
    <source>
        <dbReference type="SAM" id="SignalP"/>
    </source>
</evidence>
<dbReference type="PROSITE" id="PS51257">
    <property type="entry name" value="PROKAR_LIPOPROTEIN"/>
    <property type="match status" value="1"/>
</dbReference>
<reference evidence="3" key="1">
    <citation type="submission" date="2020-02" db="EMBL/GenBank/DDBJ databases">
        <authorList>
            <person name="Meier V. D."/>
        </authorList>
    </citation>
    <scope>NUCLEOTIDE SEQUENCE</scope>
    <source>
        <strain evidence="3">AVDCRST_MAG11</strain>
    </source>
</reference>
<feature type="chain" id="PRO_5026880063" evidence="2">
    <location>
        <begin position="18"/>
        <end position="43"/>
    </location>
</feature>
<evidence type="ECO:0000256" key="1">
    <source>
        <dbReference type="SAM" id="MobiDB-lite"/>
    </source>
</evidence>
<feature type="region of interest" description="Disordered" evidence="1">
    <location>
        <begin position="24"/>
        <end position="43"/>
    </location>
</feature>
<sequence length="43" mass="4177">MARTHTRLLSAAAFAAAAGCQTMVPPAGTPAPAPAAARDTARG</sequence>
<evidence type="ECO:0000313" key="3">
    <source>
        <dbReference type="EMBL" id="CAA9300997.1"/>
    </source>
</evidence>
<accession>A0A6J4KCA1</accession>
<protein>
    <submittedName>
        <fullName evidence="3">Uncharacterized protein</fullName>
    </submittedName>
</protein>
<dbReference type="AlphaFoldDB" id="A0A6J4KCA1"/>
<feature type="compositionally biased region" description="Low complexity" evidence="1">
    <location>
        <begin position="34"/>
        <end position="43"/>
    </location>
</feature>
<proteinExistence type="predicted"/>